<dbReference type="OrthoDB" id="10674524at2759"/>
<protein>
    <recommendedName>
        <fullName evidence="3">Cadherin domain-containing protein</fullName>
    </recommendedName>
</protein>
<proteinExistence type="predicted"/>
<name>A0A1W0WLL1_HYPEX</name>
<keyword evidence="2" id="KW-1185">Reference proteome</keyword>
<gene>
    <name evidence="1" type="ORF">BV898_09737</name>
</gene>
<organism evidence="1 2">
    <name type="scientific">Hypsibius exemplaris</name>
    <name type="common">Freshwater tardigrade</name>
    <dbReference type="NCBI Taxonomy" id="2072580"/>
    <lineage>
        <taxon>Eukaryota</taxon>
        <taxon>Metazoa</taxon>
        <taxon>Ecdysozoa</taxon>
        <taxon>Tardigrada</taxon>
        <taxon>Eutardigrada</taxon>
        <taxon>Parachela</taxon>
        <taxon>Hypsibioidea</taxon>
        <taxon>Hypsibiidae</taxon>
        <taxon>Hypsibius</taxon>
    </lineage>
</organism>
<evidence type="ECO:0008006" key="3">
    <source>
        <dbReference type="Google" id="ProtNLM"/>
    </source>
</evidence>
<evidence type="ECO:0000313" key="2">
    <source>
        <dbReference type="Proteomes" id="UP000192578"/>
    </source>
</evidence>
<sequence>MKLICCSTLAEIQPFYHRLIKRQTFPITATSQLPVFSQTAYTLYSQCQSGSQAGTVTATNLNGGTTTYSIDPGTGSPYNVQINPTTGQVTIINTPQGGFMFSVKATNNFGSTAVPVTVFCNGYSSCGSTYPYSTGIQQTYPYYNTGTSYCNNVGIYPYTSGSTYPYNTGSIYPYNTGSIYPYNTGSTYPYNTGSTYPYNTGSAYPYNTGSVYPYTSNTGIYGSTGLTQASAFTQSTYQFTQSGCSNYIGSVTATGNSVYSIGTGSNNFTIDAGGAIRAAVGLTPGTYQLTVLSTGISGTQSTAQVSVTIVCTTTGSGTSFG</sequence>
<dbReference type="CDD" id="cd11304">
    <property type="entry name" value="Cadherin_repeat"/>
    <property type="match status" value="1"/>
</dbReference>
<dbReference type="EMBL" id="MTYJ01000078">
    <property type="protein sequence ID" value="OQV16101.1"/>
    <property type="molecule type" value="Genomic_DNA"/>
</dbReference>
<dbReference type="Gene3D" id="2.60.40.60">
    <property type="entry name" value="Cadherins"/>
    <property type="match status" value="1"/>
</dbReference>
<dbReference type="AlphaFoldDB" id="A0A1W0WLL1"/>
<comment type="caution">
    <text evidence="1">The sequence shown here is derived from an EMBL/GenBank/DDBJ whole genome shotgun (WGS) entry which is preliminary data.</text>
</comment>
<evidence type="ECO:0000313" key="1">
    <source>
        <dbReference type="EMBL" id="OQV16101.1"/>
    </source>
</evidence>
<reference evidence="2" key="1">
    <citation type="submission" date="2017-01" db="EMBL/GenBank/DDBJ databases">
        <title>Comparative genomics of anhydrobiosis in the tardigrade Hypsibius dujardini.</title>
        <authorList>
            <person name="Yoshida Y."/>
            <person name="Koutsovoulos G."/>
            <person name="Laetsch D."/>
            <person name="Stevens L."/>
            <person name="Kumar S."/>
            <person name="Horikawa D."/>
            <person name="Ishino K."/>
            <person name="Komine S."/>
            <person name="Tomita M."/>
            <person name="Blaxter M."/>
            <person name="Arakawa K."/>
        </authorList>
    </citation>
    <scope>NUCLEOTIDE SEQUENCE [LARGE SCALE GENOMIC DNA]</scope>
    <source>
        <strain evidence="2">Z151</strain>
    </source>
</reference>
<dbReference type="Proteomes" id="UP000192578">
    <property type="component" value="Unassembled WGS sequence"/>
</dbReference>
<accession>A0A1W0WLL1</accession>